<name>A0A8D0G5Y6_SPHPU</name>
<dbReference type="SUPFAM" id="SSF49899">
    <property type="entry name" value="Concanavalin A-like lectins/glucanases"/>
    <property type="match status" value="1"/>
</dbReference>
<dbReference type="SMART" id="SM00589">
    <property type="entry name" value="PRY"/>
    <property type="match status" value="1"/>
</dbReference>
<sequence>SQLCLLDCPNSLERDNQVLSNRFFLSRCKKKFDNPGVFSPEFKRIIWESSQRNPFLKSVIKQFRDTLSAGHHWNKANVTLDPDTAHAWLTLSEDRKSARWGETQQKLPNKPERFDHWHCVLGYEGFTSGRHCWEVEVENEQRWAVGVARESVRRKGLGGRGTPNPTPPSKPETGSASGALKGA</sequence>
<dbReference type="PROSITE" id="PS50188">
    <property type="entry name" value="B302_SPRY"/>
    <property type="match status" value="1"/>
</dbReference>
<dbReference type="InterPro" id="IPR043136">
    <property type="entry name" value="B30.2/SPRY_sf"/>
</dbReference>
<organism evidence="5 6">
    <name type="scientific">Sphenodon punctatus</name>
    <name type="common">Tuatara</name>
    <name type="synonym">Hatteria punctata</name>
    <dbReference type="NCBI Taxonomy" id="8508"/>
    <lineage>
        <taxon>Eukaryota</taxon>
        <taxon>Metazoa</taxon>
        <taxon>Chordata</taxon>
        <taxon>Craniata</taxon>
        <taxon>Vertebrata</taxon>
        <taxon>Euteleostomi</taxon>
        <taxon>Lepidosauria</taxon>
        <taxon>Sphenodontia</taxon>
        <taxon>Sphenodontidae</taxon>
        <taxon>Sphenodon</taxon>
    </lineage>
</organism>
<dbReference type="Ensembl" id="ENSSPUT00000001231.1">
    <property type="protein sequence ID" value="ENSSPUP00000001163.1"/>
    <property type="gene ID" value="ENSSPUG00000000925.1"/>
</dbReference>
<keyword evidence="6" id="KW-1185">Reference proteome</keyword>
<evidence type="ECO:0000313" key="5">
    <source>
        <dbReference type="Ensembl" id="ENSSPUP00000001163.1"/>
    </source>
</evidence>
<feature type="region of interest" description="Disordered" evidence="3">
    <location>
        <begin position="152"/>
        <end position="183"/>
    </location>
</feature>
<dbReference type="InterPro" id="IPR001870">
    <property type="entry name" value="B30.2/SPRY"/>
</dbReference>
<dbReference type="GeneTree" id="ENSGT01030000234669"/>
<comment type="similarity">
    <text evidence="1">Belongs to the ohanin/vespryn family.</text>
</comment>
<dbReference type="Gene3D" id="2.60.120.920">
    <property type="match status" value="1"/>
</dbReference>
<dbReference type="Proteomes" id="UP000694392">
    <property type="component" value="Unplaced"/>
</dbReference>
<evidence type="ECO:0000256" key="1">
    <source>
        <dbReference type="ARBA" id="ARBA00009651"/>
    </source>
</evidence>
<dbReference type="PRINTS" id="PR01407">
    <property type="entry name" value="BUTYPHLNCDUF"/>
</dbReference>
<reference evidence="5" key="2">
    <citation type="submission" date="2025-09" db="UniProtKB">
        <authorList>
            <consortium name="Ensembl"/>
        </authorList>
    </citation>
    <scope>IDENTIFICATION</scope>
</reference>
<reference evidence="5" key="1">
    <citation type="submission" date="2025-08" db="UniProtKB">
        <authorList>
            <consortium name="Ensembl"/>
        </authorList>
    </citation>
    <scope>IDENTIFICATION</scope>
</reference>
<dbReference type="InterPro" id="IPR003879">
    <property type="entry name" value="Butyrophylin_SPRY"/>
</dbReference>
<comment type="function">
    <text evidence="2">Neurotoxin that produces dose-dependent hypolocomotion and hyperalgesia in mice. May directly act on the central nervous system, as it is 6500-fold more potent when administered intracerebroventricularly than intraperitoneal.</text>
</comment>
<evidence type="ECO:0000259" key="4">
    <source>
        <dbReference type="PROSITE" id="PS50188"/>
    </source>
</evidence>
<accession>A0A8D0G5Y6</accession>
<dbReference type="InterPro" id="IPR050143">
    <property type="entry name" value="TRIM/RBCC"/>
</dbReference>
<protein>
    <recommendedName>
        <fullName evidence="4">B30.2/SPRY domain-containing protein</fullName>
    </recommendedName>
</protein>
<dbReference type="PANTHER" id="PTHR24103">
    <property type="entry name" value="E3 UBIQUITIN-PROTEIN LIGASE TRIM"/>
    <property type="match status" value="1"/>
</dbReference>
<proteinExistence type="inferred from homology"/>
<dbReference type="Pfam" id="PF13765">
    <property type="entry name" value="PRY"/>
    <property type="match status" value="1"/>
</dbReference>
<dbReference type="AlphaFoldDB" id="A0A8D0G5Y6"/>
<dbReference type="InterPro" id="IPR013320">
    <property type="entry name" value="ConA-like_dom_sf"/>
</dbReference>
<dbReference type="InterPro" id="IPR006574">
    <property type="entry name" value="PRY"/>
</dbReference>
<feature type="domain" description="B30.2/SPRY" evidence="4">
    <location>
        <begin position="58"/>
        <end position="183"/>
    </location>
</feature>
<evidence type="ECO:0000313" key="6">
    <source>
        <dbReference type="Proteomes" id="UP000694392"/>
    </source>
</evidence>
<evidence type="ECO:0000256" key="2">
    <source>
        <dbReference type="ARBA" id="ARBA00034460"/>
    </source>
</evidence>
<evidence type="ECO:0000256" key="3">
    <source>
        <dbReference type="SAM" id="MobiDB-lite"/>
    </source>
</evidence>